<evidence type="ECO:0000313" key="3">
    <source>
        <dbReference type="EMBL" id="KAF0754278.1"/>
    </source>
</evidence>
<proteinExistence type="predicted"/>
<organism evidence="3 4">
    <name type="scientific">Aphis craccivora</name>
    <name type="common">Cowpea aphid</name>
    <dbReference type="NCBI Taxonomy" id="307492"/>
    <lineage>
        <taxon>Eukaryota</taxon>
        <taxon>Metazoa</taxon>
        <taxon>Ecdysozoa</taxon>
        <taxon>Arthropoda</taxon>
        <taxon>Hexapoda</taxon>
        <taxon>Insecta</taxon>
        <taxon>Pterygota</taxon>
        <taxon>Neoptera</taxon>
        <taxon>Paraneoptera</taxon>
        <taxon>Hemiptera</taxon>
        <taxon>Sternorrhyncha</taxon>
        <taxon>Aphidomorpha</taxon>
        <taxon>Aphidoidea</taxon>
        <taxon>Aphididae</taxon>
        <taxon>Aphidini</taxon>
        <taxon>Aphis</taxon>
        <taxon>Aphis</taxon>
    </lineage>
</organism>
<keyword evidence="1" id="KW-0812">Transmembrane</keyword>
<dbReference type="AlphaFoldDB" id="A0A6G0YES2"/>
<dbReference type="Proteomes" id="UP000478052">
    <property type="component" value="Unassembled WGS sequence"/>
</dbReference>
<keyword evidence="4" id="KW-1185">Reference proteome</keyword>
<name>A0A6G0YES2_APHCR</name>
<accession>A0A6G0YES2</accession>
<keyword evidence="1" id="KW-0472">Membrane</keyword>
<comment type="caution">
    <text evidence="3">The sequence shown here is derived from an EMBL/GenBank/DDBJ whole genome shotgun (WGS) entry which is preliminary data.</text>
</comment>
<protein>
    <submittedName>
        <fullName evidence="3">Neuroblastoma-amplified sequence-like</fullName>
    </submittedName>
</protein>
<evidence type="ECO:0000313" key="4">
    <source>
        <dbReference type="Proteomes" id="UP000478052"/>
    </source>
</evidence>
<reference evidence="3 4" key="1">
    <citation type="submission" date="2019-08" db="EMBL/GenBank/DDBJ databases">
        <title>Whole genome of Aphis craccivora.</title>
        <authorList>
            <person name="Voronova N.V."/>
            <person name="Shulinski R.S."/>
            <person name="Bandarenka Y.V."/>
            <person name="Zhorov D.G."/>
            <person name="Warner D."/>
        </authorList>
    </citation>
    <scope>NUCLEOTIDE SEQUENCE [LARGE SCALE GENOMIC DNA]</scope>
    <source>
        <strain evidence="3">180601</strain>
        <tissue evidence="3">Whole Body</tissue>
    </source>
</reference>
<dbReference type="OrthoDB" id="445826at2759"/>
<keyword evidence="1" id="KW-1133">Transmembrane helix</keyword>
<dbReference type="EMBL" id="VUJU01004459">
    <property type="protein sequence ID" value="KAF0754278.1"/>
    <property type="molecule type" value="Genomic_DNA"/>
</dbReference>
<sequence>MHLTTYTGVSLCLSSYLDGNIIYINSIEFKKKTLRLITCTFDNNLLELNLTKTCFINFVIAVSVIAFYFFSTKNANLKWQNHIINTTRKIRLLFYKFKTLSNILSPTTMRMVFIAMAQSIYSYGIGSWACPYNIQLNSLETIINSLIKISFKNLYKISTVLLYRECNLLNLTQLYAQHILSNMFFIDI</sequence>
<evidence type="ECO:0000313" key="2">
    <source>
        <dbReference type="EMBL" id="KAF0754248.1"/>
    </source>
</evidence>
<dbReference type="EMBL" id="VUJU01004469">
    <property type="protein sequence ID" value="KAF0754248.1"/>
    <property type="molecule type" value="Genomic_DNA"/>
</dbReference>
<evidence type="ECO:0000256" key="1">
    <source>
        <dbReference type="SAM" id="Phobius"/>
    </source>
</evidence>
<gene>
    <name evidence="3" type="ORF">FWK35_00025536</name>
    <name evidence="2" type="ORF">FWK35_00025842</name>
</gene>
<feature type="transmembrane region" description="Helical" evidence="1">
    <location>
        <begin position="50"/>
        <end position="70"/>
    </location>
</feature>